<dbReference type="InterPro" id="IPR021858">
    <property type="entry name" value="Fun_TF"/>
</dbReference>
<evidence type="ECO:0000256" key="3">
    <source>
        <dbReference type="SAM" id="MobiDB-lite"/>
    </source>
</evidence>
<dbReference type="Pfam" id="PF11951">
    <property type="entry name" value="Fungal_trans_2"/>
    <property type="match status" value="1"/>
</dbReference>
<dbReference type="GO" id="GO:0045944">
    <property type="term" value="P:positive regulation of transcription by RNA polymerase II"/>
    <property type="evidence" value="ECO:0007669"/>
    <property type="project" value="TreeGrafter"/>
</dbReference>
<dbReference type="PANTHER" id="PTHR37534">
    <property type="entry name" value="TRANSCRIPTIONAL ACTIVATOR PROTEIN UGA3"/>
    <property type="match status" value="1"/>
</dbReference>
<dbReference type="InterPro" id="IPR036864">
    <property type="entry name" value="Zn2-C6_fun-type_DNA-bd_sf"/>
</dbReference>
<dbReference type="Proteomes" id="UP000050424">
    <property type="component" value="Unassembled WGS sequence"/>
</dbReference>
<dbReference type="PANTHER" id="PTHR37534:SF15">
    <property type="entry name" value="ZN(II)2CYS6 TRANSCRIPTION FACTOR (EUROFUNG)"/>
    <property type="match status" value="1"/>
</dbReference>
<evidence type="ECO:0000256" key="2">
    <source>
        <dbReference type="ARBA" id="ARBA00023242"/>
    </source>
</evidence>
<keyword evidence="4" id="KW-0472">Membrane</keyword>
<feature type="compositionally biased region" description="Low complexity" evidence="3">
    <location>
        <begin position="693"/>
        <end position="704"/>
    </location>
</feature>
<feature type="transmembrane region" description="Helical" evidence="4">
    <location>
        <begin position="1328"/>
        <end position="1346"/>
    </location>
</feature>
<comment type="subcellular location">
    <subcellularLocation>
        <location evidence="1">Nucleus</location>
    </subcellularLocation>
</comment>
<dbReference type="Pfam" id="PF00172">
    <property type="entry name" value="Zn_clus"/>
    <property type="match status" value="1"/>
</dbReference>
<evidence type="ECO:0000313" key="7">
    <source>
        <dbReference type="Proteomes" id="UP000050424"/>
    </source>
</evidence>
<reference evidence="6 7" key="1">
    <citation type="submission" date="2015-09" db="EMBL/GenBank/DDBJ databases">
        <title>Draft genome of a European isolate of the apple canker pathogen Neonectria ditissima.</title>
        <authorList>
            <person name="Gomez-Cortecero A."/>
            <person name="Harrison R.J."/>
            <person name="Armitage A.D."/>
        </authorList>
    </citation>
    <scope>NUCLEOTIDE SEQUENCE [LARGE SCALE GENOMIC DNA]</scope>
    <source>
        <strain evidence="6 7">R09/05</strain>
    </source>
</reference>
<dbReference type="OrthoDB" id="2624308at2759"/>
<gene>
    <name evidence="6" type="ORF">AK830_g1186</name>
</gene>
<sequence>MSDPRAAEPPRLRRSRNGCRECRRRHTRCDEAKPVCSYCGEVGIPCEYSRELSWGGRPFKKSRFGECLGQLGVVEVPSEPTRSRKPRKRYRSDDCIPRDLLQSQFVYGSIPPLVFVHEYGHGDTPLSNTHGHENSCEISTDPVQIEENPPEEARSLLFDPAVSHNLTTNPELYPLSTRSRSLVEYFQFCMSRSFSCHKGIQDDICHALLPMALNSPHLMASMLCAAASHRFSVGLEQLDDVIRLQSIAMQHLNVALASPSSSEWLTALGSSLVLCMSEIVSPEGTRGDWLVHLSGASALMRRLKEQSCTDETSLLFMRRFYASLRAIAAGCGVDAGQNLYEDEELTRSNDFIDDLAGFSTSLVPIFKWVSAFEAPEQHVLGDDYHASTSMLPQNLQLIERVRAMLLVRHEKFRPEVSESLSFALKSDFWLLDEAYHHMALLQLYERTETEGDGFSSPIQHSVTSIITAITAMDIAARPCPGVATLPPLFAAGRAAVKPFAMSSPQPHQAVDSSVVADDSGARDELVDFQHYIRPSDGKLVPLATLSFEDAQALPPTARWSRLGKPPSRVPSLFYLSYWIWSSTLQMGTKNRLFTYASIGIALLKLAVTWPLVCIMLFACEFFWQNHSPDRPLHRGSVIADAQYDIIQCVERPQSSIASIPLQAELAPSSPRGSAVPERQSYVDDIRLDSDLPQRSSQSEYQSQRRSNRSLAPTPAFLRPTHLCFVRDNGPDLYETVKVSDLIEERGDHVDIEFIFISYTRMHFRVATDEEIDKGDYPDEETRAAHKELAKRDRQALINWGIDSAKQAGKEAFWLDFECVREEDNVARSSSNSDEVYRICDIVRTAHSVIIAIGPTVPEKISSILEEKELPPFGPEKVTPWLRQWGSRLWTLPELLLCPSEHRIKLYILGDPSEPKALAKRNFAERAWDDAESVKELVNHYEGSAILSQVQFIDAALACFSRRKTDQFSQGDIAYAIMGLLSHRQRPSVNQADSGFQAFAKLSLANDSGAFLERLICVLPPRWNAPWHDTTDTWGVKLSDIDPTTRVSEVAESDTILLSGVLGGMIQWDRLDPHTLSFTTVEHLLLGPRIFMAGFFTCLHAPKTFSLFFTFLAFQPMGENLLKALLIILAIMIIPFALAAPQLLLSFYEKTEKSAKARLIGVEGFVDAGKIEKHLYGFNFGRFTLTQSHQRYRDNAEVESPPAEDGHAFTLVDTFTKTVTHFRSQLPPVAMLICGQEGGKQRALLCSYDSSRNAYCRQTVLRVSPQVLDKMFRVDGVRFSLASQPSSVPSNSLVALVAPRADQDPDLEVGGTGVVASVKSNFVDISRPWMLEIAFILIILVVISSFMEIP</sequence>
<protein>
    <recommendedName>
        <fullName evidence="5">Zn(2)-C6 fungal-type domain-containing protein</fullName>
    </recommendedName>
</protein>
<dbReference type="GO" id="GO:0000976">
    <property type="term" value="F:transcription cis-regulatory region binding"/>
    <property type="evidence" value="ECO:0007669"/>
    <property type="project" value="TreeGrafter"/>
</dbReference>
<feature type="transmembrane region" description="Helical" evidence="4">
    <location>
        <begin position="1125"/>
        <end position="1147"/>
    </location>
</feature>
<feature type="region of interest" description="Disordered" evidence="3">
    <location>
        <begin position="686"/>
        <end position="713"/>
    </location>
</feature>
<proteinExistence type="predicted"/>
<dbReference type="Gene3D" id="4.10.240.10">
    <property type="entry name" value="Zn(2)-C6 fungal-type DNA-binding domain"/>
    <property type="match status" value="1"/>
</dbReference>
<dbReference type="GO" id="GO:0005634">
    <property type="term" value="C:nucleus"/>
    <property type="evidence" value="ECO:0007669"/>
    <property type="project" value="UniProtKB-SubCell"/>
</dbReference>
<evidence type="ECO:0000313" key="6">
    <source>
        <dbReference type="EMBL" id="KPM45327.1"/>
    </source>
</evidence>
<dbReference type="PROSITE" id="PS00463">
    <property type="entry name" value="ZN2_CY6_FUNGAL_1"/>
    <property type="match status" value="1"/>
</dbReference>
<dbReference type="STRING" id="78410.A0A0P7BJG1"/>
<dbReference type="SUPFAM" id="SSF57701">
    <property type="entry name" value="Zn2/Cys6 DNA-binding domain"/>
    <property type="match status" value="1"/>
</dbReference>
<keyword evidence="7" id="KW-1185">Reference proteome</keyword>
<dbReference type="EMBL" id="LKCW01000008">
    <property type="protein sequence ID" value="KPM45327.1"/>
    <property type="molecule type" value="Genomic_DNA"/>
</dbReference>
<accession>A0A0P7BJG1</accession>
<keyword evidence="4" id="KW-1133">Transmembrane helix</keyword>
<dbReference type="GO" id="GO:0008270">
    <property type="term" value="F:zinc ion binding"/>
    <property type="evidence" value="ECO:0007669"/>
    <property type="project" value="InterPro"/>
</dbReference>
<keyword evidence="2" id="KW-0539">Nucleus</keyword>
<dbReference type="GO" id="GO:0000981">
    <property type="term" value="F:DNA-binding transcription factor activity, RNA polymerase II-specific"/>
    <property type="evidence" value="ECO:0007669"/>
    <property type="project" value="InterPro"/>
</dbReference>
<evidence type="ECO:0000256" key="1">
    <source>
        <dbReference type="ARBA" id="ARBA00004123"/>
    </source>
</evidence>
<dbReference type="InterPro" id="IPR001138">
    <property type="entry name" value="Zn2Cys6_DnaBD"/>
</dbReference>
<keyword evidence="4" id="KW-0812">Transmembrane</keyword>
<evidence type="ECO:0000256" key="4">
    <source>
        <dbReference type="SAM" id="Phobius"/>
    </source>
</evidence>
<evidence type="ECO:0000259" key="5">
    <source>
        <dbReference type="PROSITE" id="PS50048"/>
    </source>
</evidence>
<feature type="domain" description="Zn(2)-C6 fungal-type" evidence="5">
    <location>
        <begin position="18"/>
        <end position="48"/>
    </location>
</feature>
<dbReference type="CDD" id="cd00067">
    <property type="entry name" value="GAL4"/>
    <property type="match status" value="1"/>
</dbReference>
<dbReference type="PROSITE" id="PS50048">
    <property type="entry name" value="ZN2_CY6_FUNGAL_2"/>
    <property type="match status" value="1"/>
</dbReference>
<organism evidence="6 7">
    <name type="scientific">Neonectria ditissima</name>
    <dbReference type="NCBI Taxonomy" id="78410"/>
    <lineage>
        <taxon>Eukaryota</taxon>
        <taxon>Fungi</taxon>
        <taxon>Dikarya</taxon>
        <taxon>Ascomycota</taxon>
        <taxon>Pezizomycotina</taxon>
        <taxon>Sordariomycetes</taxon>
        <taxon>Hypocreomycetidae</taxon>
        <taxon>Hypocreales</taxon>
        <taxon>Nectriaceae</taxon>
        <taxon>Neonectria</taxon>
    </lineage>
</organism>
<name>A0A0P7BJG1_9HYPO</name>
<comment type="caution">
    <text evidence="6">The sequence shown here is derived from an EMBL/GenBank/DDBJ whole genome shotgun (WGS) entry which is preliminary data.</text>
</comment>
<dbReference type="SMART" id="SM00066">
    <property type="entry name" value="GAL4"/>
    <property type="match status" value="1"/>
</dbReference>